<accession>A0A484NFM7</accession>
<dbReference type="Proteomes" id="UP000595140">
    <property type="component" value="Unassembled WGS sequence"/>
</dbReference>
<dbReference type="AlphaFoldDB" id="A0A484NFM7"/>
<keyword evidence="2" id="KW-1185">Reference proteome</keyword>
<organism evidence="1 2">
    <name type="scientific">Cuscuta campestris</name>
    <dbReference type="NCBI Taxonomy" id="132261"/>
    <lineage>
        <taxon>Eukaryota</taxon>
        <taxon>Viridiplantae</taxon>
        <taxon>Streptophyta</taxon>
        <taxon>Embryophyta</taxon>
        <taxon>Tracheophyta</taxon>
        <taxon>Spermatophyta</taxon>
        <taxon>Magnoliopsida</taxon>
        <taxon>eudicotyledons</taxon>
        <taxon>Gunneridae</taxon>
        <taxon>Pentapetalae</taxon>
        <taxon>asterids</taxon>
        <taxon>lamiids</taxon>
        <taxon>Solanales</taxon>
        <taxon>Convolvulaceae</taxon>
        <taxon>Cuscuteae</taxon>
        <taxon>Cuscuta</taxon>
        <taxon>Cuscuta subgen. Grammica</taxon>
        <taxon>Cuscuta sect. Cleistogrammica</taxon>
    </lineage>
</organism>
<proteinExistence type="predicted"/>
<sequence length="137" mass="14902">MQLLQRVHPVEVPARNPAGKPVVGQVEVLQGTQFPEVRQRSFEAVVHGAENPKTRQLCQGGDVQGPTQPLAVQVEPVDPAVALAHDPVPIAPCTVARRLGEVPTRQRDGIVQRLLELQKDVCVVTSRGRRCGEKANE</sequence>
<protein>
    <submittedName>
        <fullName evidence="1">Uncharacterized protein</fullName>
    </submittedName>
</protein>
<dbReference type="EMBL" id="OOIL02006685">
    <property type="protein sequence ID" value="VFR00232.1"/>
    <property type="molecule type" value="Genomic_DNA"/>
</dbReference>
<name>A0A484NFM7_9ASTE</name>
<evidence type="ECO:0000313" key="1">
    <source>
        <dbReference type="EMBL" id="VFR00232.1"/>
    </source>
</evidence>
<reference evidence="1 2" key="1">
    <citation type="submission" date="2018-04" db="EMBL/GenBank/DDBJ databases">
        <authorList>
            <person name="Vogel A."/>
        </authorList>
    </citation>
    <scope>NUCLEOTIDE SEQUENCE [LARGE SCALE GENOMIC DNA]</scope>
</reference>
<gene>
    <name evidence="1" type="ORF">CCAM_LOCUS42007</name>
</gene>
<evidence type="ECO:0000313" key="2">
    <source>
        <dbReference type="Proteomes" id="UP000595140"/>
    </source>
</evidence>